<dbReference type="InterPro" id="IPR011008">
    <property type="entry name" value="Dimeric_a/b-barrel"/>
</dbReference>
<dbReference type="SUPFAM" id="SSF54909">
    <property type="entry name" value="Dimeric alpha+beta barrel"/>
    <property type="match status" value="1"/>
</dbReference>
<comment type="caution">
    <text evidence="3">The sequence shown here is derived from an EMBL/GenBank/DDBJ whole genome shotgun (WGS) entry which is preliminary data.</text>
</comment>
<dbReference type="Gene3D" id="3.30.70.1060">
    <property type="entry name" value="Dimeric alpha+beta barrel"/>
    <property type="match status" value="1"/>
</dbReference>
<reference evidence="4" key="1">
    <citation type="journal article" date="2019" name="Int. J. Syst. Evol. Microbiol.">
        <title>The Global Catalogue of Microorganisms (GCM) 10K type strain sequencing project: providing services to taxonomists for standard genome sequencing and annotation.</title>
        <authorList>
            <consortium name="The Broad Institute Genomics Platform"/>
            <consortium name="The Broad Institute Genome Sequencing Center for Infectious Disease"/>
            <person name="Wu L."/>
            <person name="Ma J."/>
        </authorList>
    </citation>
    <scope>NUCLEOTIDE SEQUENCE [LARGE SCALE GENOMIC DNA]</scope>
    <source>
        <strain evidence="4">JCM 17939</strain>
    </source>
</reference>
<keyword evidence="4" id="KW-1185">Reference proteome</keyword>
<accession>A0ABP8ULI6</accession>
<name>A0ABP8ULI6_9ACTN</name>
<comment type="similarity">
    <text evidence="1">Belongs to the YciI family.</text>
</comment>
<evidence type="ECO:0000313" key="4">
    <source>
        <dbReference type="Proteomes" id="UP001501442"/>
    </source>
</evidence>
<protein>
    <submittedName>
        <fullName evidence="3">YciI family protein</fullName>
    </submittedName>
</protein>
<dbReference type="PANTHER" id="PTHR37828">
    <property type="entry name" value="GSR2449 PROTEIN"/>
    <property type="match status" value="1"/>
</dbReference>
<organism evidence="3 4">
    <name type="scientific">Actinoallomurus vinaceus</name>
    <dbReference type="NCBI Taxonomy" id="1080074"/>
    <lineage>
        <taxon>Bacteria</taxon>
        <taxon>Bacillati</taxon>
        <taxon>Actinomycetota</taxon>
        <taxon>Actinomycetes</taxon>
        <taxon>Streptosporangiales</taxon>
        <taxon>Thermomonosporaceae</taxon>
        <taxon>Actinoallomurus</taxon>
    </lineage>
</organism>
<sequence length="104" mass="11636">MIHFCHNPRMFIVTVTYTAPLEDVDPLRPAHGDWLKDLISRRLLLVAGRQVPLIGGIYLVPDMPAEELDRMLATDPYLINGVAEHSITEFTPLLVATGLEDLKS</sequence>
<evidence type="ECO:0000259" key="2">
    <source>
        <dbReference type="Pfam" id="PF03795"/>
    </source>
</evidence>
<feature type="domain" description="YCII-related" evidence="2">
    <location>
        <begin position="10"/>
        <end position="90"/>
    </location>
</feature>
<gene>
    <name evidence="3" type="ORF">GCM10023196_068120</name>
</gene>
<evidence type="ECO:0000313" key="3">
    <source>
        <dbReference type="EMBL" id="GAA4632868.1"/>
    </source>
</evidence>
<evidence type="ECO:0000256" key="1">
    <source>
        <dbReference type="ARBA" id="ARBA00007689"/>
    </source>
</evidence>
<dbReference type="InterPro" id="IPR005545">
    <property type="entry name" value="YCII"/>
</dbReference>
<dbReference type="Pfam" id="PF03795">
    <property type="entry name" value="YCII"/>
    <property type="match status" value="1"/>
</dbReference>
<dbReference type="PANTHER" id="PTHR37828:SF1">
    <property type="entry name" value="YCII-RELATED DOMAIN-CONTAINING PROTEIN"/>
    <property type="match status" value="1"/>
</dbReference>
<proteinExistence type="inferred from homology"/>
<dbReference type="Proteomes" id="UP001501442">
    <property type="component" value="Unassembled WGS sequence"/>
</dbReference>
<dbReference type="EMBL" id="BAABHK010000011">
    <property type="protein sequence ID" value="GAA4632868.1"/>
    <property type="molecule type" value="Genomic_DNA"/>
</dbReference>